<keyword evidence="3" id="KW-0645">Protease</keyword>
<accession>K3UJ16</accession>
<keyword evidence="3" id="KW-0378">Hydrolase</keyword>
<dbReference type="HOGENOM" id="CLU_018527_0_0_1"/>
<dbReference type="InterPro" id="IPR011600">
    <property type="entry name" value="Pept_C14_caspase"/>
</dbReference>
<keyword evidence="2" id="KW-0053">Apoptosis</keyword>
<dbReference type="RefSeq" id="XP_009259287.1">
    <property type="nucleotide sequence ID" value="XM_009261012.1"/>
</dbReference>
<sequence length="649" mass="71733">MSNKAVNRKRALLIGSPLELSAVDNDLDSIQSVLELHRFSTTRCCREGENKYAATREGIFDAIDAFTKDTQKDDSVVLYYSGHGNIAERAHDLQHQGNATTLDRWRLQFIVPLDFMDNVNGNRFKGITDFELSNKLVTLSQKTSNITLILDCCHSTRMARAGAAVKSLNLDDYPWIAAHVRDTIDSGHFSEPLWSLGNPSVVRIAAAEATEPAWEDYIQSTPQDQKKRKSVLTEALVEALQHVASTNIRMSWDRVMLRVRDRVLATMPHQHPSISGPSNRFCFDTAEDQEQLGLPISKTPAGTFKLHGGHLHGVAKDDTYAIVPTEATTVDPAYQIAEATVIDVRERDAILHLTWSGAHSTLPNRGAHAILTRRTLPKSPVIVQGSNQFFQNLSEAIGRSSHLCVGYDFPTRLAFVRQDGDSIILEDDRQQVVRRTENPSVTEFIRILEGLSKGKKLLSLQGAPASSWPLCDVSVTFGLVNDNGDRFPFQGPGARIEEDQSVYFELVNNGNRKVYVSILDICLNHITVVNEDGNDIPAGQTLEIGETADGELKGLQVSWPDDVPRDRNQSIKMTAALIMTSYNIDLSHLETGSPSTFRSKGPGADLISMIDQILGGGDRPMSKVMAKVKKGSPGFGMWTLEYEMVPTNV</sequence>
<dbReference type="OrthoDB" id="3223806at2759"/>
<dbReference type="PANTHER" id="PTHR48104">
    <property type="entry name" value="METACASPASE-4"/>
    <property type="match status" value="1"/>
</dbReference>
<dbReference type="InterPro" id="IPR029030">
    <property type="entry name" value="Caspase-like_dom_sf"/>
</dbReference>
<dbReference type="SUPFAM" id="SSF52129">
    <property type="entry name" value="Caspase-like"/>
    <property type="match status" value="1"/>
</dbReference>
<evidence type="ECO:0000256" key="1">
    <source>
        <dbReference type="ARBA" id="ARBA00009005"/>
    </source>
</evidence>
<keyword evidence="4" id="KW-0865">Zymogen</keyword>
<dbReference type="PANTHER" id="PTHR48104:SF30">
    <property type="entry name" value="METACASPASE-1"/>
    <property type="match status" value="1"/>
</dbReference>
<dbReference type="GO" id="GO:0005737">
    <property type="term" value="C:cytoplasm"/>
    <property type="evidence" value="ECO:0007669"/>
    <property type="project" value="TreeGrafter"/>
</dbReference>
<dbReference type="GO" id="GO:0004197">
    <property type="term" value="F:cysteine-type endopeptidase activity"/>
    <property type="evidence" value="ECO:0007669"/>
    <property type="project" value="InterPro"/>
</dbReference>
<dbReference type="InterPro" id="IPR050452">
    <property type="entry name" value="Metacaspase"/>
</dbReference>
<evidence type="ECO:0000256" key="2">
    <source>
        <dbReference type="ARBA" id="ARBA00022703"/>
    </source>
</evidence>
<feature type="domain" description="Peptidase C14 caspase" evidence="5">
    <location>
        <begin position="8"/>
        <end position="277"/>
    </location>
</feature>
<dbReference type="Gene3D" id="3.40.50.1460">
    <property type="match status" value="1"/>
</dbReference>
<reference evidence="6 7" key="1">
    <citation type="journal article" date="2012" name="PLoS Pathog.">
        <title>Comparative pathogenomics reveals horizontally acquired novel virulence genes in fungi infecting cereal hosts.</title>
        <authorList>
            <person name="Gardiner D.M."/>
            <person name="McDonald M.C."/>
            <person name="Covarelli L."/>
            <person name="Solomon P.S."/>
            <person name="Rusu A.G."/>
            <person name="Marshall M."/>
            <person name="Kazan K."/>
            <person name="Chakraborty S."/>
            <person name="McDonald B.A."/>
            <person name="Manners J.M."/>
        </authorList>
    </citation>
    <scope>NUCLEOTIDE SEQUENCE [LARGE SCALE GENOMIC DNA]</scope>
    <source>
        <strain evidence="6 7">CS3096</strain>
    </source>
</reference>
<dbReference type="GO" id="GO:0006508">
    <property type="term" value="P:proteolysis"/>
    <property type="evidence" value="ECO:0007669"/>
    <property type="project" value="InterPro"/>
</dbReference>
<dbReference type="Proteomes" id="UP000007978">
    <property type="component" value="Chromosome 4"/>
</dbReference>
<organism evidence="6 7">
    <name type="scientific">Fusarium pseudograminearum (strain CS3096)</name>
    <name type="common">Wheat and barley crown-rot fungus</name>
    <dbReference type="NCBI Taxonomy" id="1028729"/>
    <lineage>
        <taxon>Eukaryota</taxon>
        <taxon>Fungi</taxon>
        <taxon>Dikarya</taxon>
        <taxon>Ascomycota</taxon>
        <taxon>Pezizomycotina</taxon>
        <taxon>Sordariomycetes</taxon>
        <taxon>Hypocreomycetidae</taxon>
        <taxon>Hypocreales</taxon>
        <taxon>Nectriaceae</taxon>
        <taxon>Fusarium</taxon>
    </lineage>
</organism>
<evidence type="ECO:0000313" key="6">
    <source>
        <dbReference type="EMBL" id="EKJ71891.1"/>
    </source>
</evidence>
<name>K3UJ16_FUSPC</name>
<comment type="similarity">
    <text evidence="1">Belongs to the peptidase C14B family.</text>
</comment>
<keyword evidence="7" id="KW-1185">Reference proteome</keyword>
<dbReference type="EMBL" id="AFNW01000279">
    <property type="protein sequence ID" value="EKJ71891.1"/>
    <property type="molecule type" value="Genomic_DNA"/>
</dbReference>
<evidence type="ECO:0000313" key="7">
    <source>
        <dbReference type="Proteomes" id="UP000007978"/>
    </source>
</evidence>
<dbReference type="eggNOG" id="ENOG502T00G">
    <property type="taxonomic scope" value="Eukaryota"/>
</dbReference>
<dbReference type="Pfam" id="PF00656">
    <property type="entry name" value="Peptidase_C14"/>
    <property type="match status" value="1"/>
</dbReference>
<evidence type="ECO:0000256" key="4">
    <source>
        <dbReference type="ARBA" id="ARBA00023145"/>
    </source>
</evidence>
<gene>
    <name evidence="6" type="ORF">FPSE_07894</name>
</gene>
<dbReference type="KEGG" id="fpu:FPSE_07894"/>
<protein>
    <recommendedName>
        <fullName evidence="5">Peptidase C14 caspase domain-containing protein</fullName>
    </recommendedName>
</protein>
<comment type="caution">
    <text evidence="6">The sequence shown here is derived from an EMBL/GenBank/DDBJ whole genome shotgun (WGS) entry which is preliminary data.</text>
</comment>
<dbReference type="AlphaFoldDB" id="K3UJ16"/>
<keyword evidence="3" id="KW-0788">Thiol protease</keyword>
<dbReference type="GO" id="GO:0006915">
    <property type="term" value="P:apoptotic process"/>
    <property type="evidence" value="ECO:0007669"/>
    <property type="project" value="UniProtKB-KW"/>
</dbReference>
<evidence type="ECO:0000259" key="5">
    <source>
        <dbReference type="Pfam" id="PF00656"/>
    </source>
</evidence>
<proteinExistence type="inferred from homology"/>
<dbReference type="GeneID" id="20366512"/>
<evidence type="ECO:0000256" key="3">
    <source>
        <dbReference type="ARBA" id="ARBA00022807"/>
    </source>
</evidence>